<evidence type="ECO:0000256" key="5">
    <source>
        <dbReference type="ARBA" id="ARBA00023136"/>
    </source>
</evidence>
<evidence type="ECO:0000313" key="10">
    <source>
        <dbReference type="Proteomes" id="UP000030428"/>
    </source>
</evidence>
<dbReference type="PANTHER" id="PTHR11910">
    <property type="entry name" value="ATP SYNTHASE DELTA CHAIN"/>
    <property type="match status" value="1"/>
</dbReference>
<accession>A0A0A6PQX2</accession>
<keyword evidence="10" id="KW-1185">Reference proteome</keyword>
<protein>
    <recommendedName>
        <fullName evidence="8">ATP synthase subunit delta</fullName>
    </recommendedName>
    <alternativeName>
        <fullName evidence="8">ATP synthase F(1) sector subunit delta</fullName>
    </alternativeName>
    <alternativeName>
        <fullName evidence="8">F-type ATPase subunit delta</fullName>
        <shortName evidence="8">F-ATPase subunit delta</shortName>
    </alternativeName>
</protein>
<dbReference type="HAMAP" id="MF_01416">
    <property type="entry name" value="ATP_synth_delta_bact"/>
    <property type="match status" value="1"/>
</dbReference>
<proteinExistence type="inferred from homology"/>
<evidence type="ECO:0000256" key="8">
    <source>
        <dbReference type="HAMAP-Rule" id="MF_01416"/>
    </source>
</evidence>
<keyword evidence="6 8" id="KW-0139">CF(1)</keyword>
<dbReference type="Pfam" id="PF00213">
    <property type="entry name" value="OSCP"/>
    <property type="match status" value="1"/>
</dbReference>
<keyword evidence="2 8" id="KW-0813">Transport</keyword>
<keyword evidence="5 8" id="KW-0472">Membrane</keyword>
<comment type="function">
    <text evidence="8">F(1)F(0) ATP synthase produces ATP from ADP in the presence of a proton or sodium gradient. F-type ATPases consist of two structural domains, F(1) containing the extramembraneous catalytic core and F(0) containing the membrane proton channel, linked together by a central stalk and a peripheral stalk. During catalysis, ATP synthesis in the catalytic domain of F(1) is coupled via a rotary mechanism of the central stalk subunits to proton translocation.</text>
</comment>
<dbReference type="GO" id="GO:0045259">
    <property type="term" value="C:proton-transporting ATP synthase complex"/>
    <property type="evidence" value="ECO:0007669"/>
    <property type="project" value="UniProtKB-KW"/>
</dbReference>
<dbReference type="InterPro" id="IPR000711">
    <property type="entry name" value="ATPase_OSCP/dsu"/>
</dbReference>
<sequence>MAELATLARPYAEAVFDLAVEANNFEEWSNNLNFLATAIEDPTMAAVIANPQVNKNTLSRLLLDVCDEAQVSEAGKNLLKILMDNNRLVAVSQMALQYEQLKAQHQGYIKVEIASPYPVNTEQQQTLETSLQKHLGKAVDISITVDKSLLGGCLIRAGDQVIDASIRGCIQQLATELRR</sequence>
<dbReference type="NCBIfam" id="NF004402">
    <property type="entry name" value="PRK05758.2-2"/>
    <property type="match status" value="1"/>
</dbReference>
<evidence type="ECO:0000256" key="6">
    <source>
        <dbReference type="ARBA" id="ARBA00023196"/>
    </source>
</evidence>
<comment type="similarity">
    <text evidence="8">Belongs to the ATPase delta chain family.</text>
</comment>
<evidence type="ECO:0000256" key="3">
    <source>
        <dbReference type="ARBA" id="ARBA00022781"/>
    </source>
</evidence>
<keyword evidence="3 8" id="KW-0375">Hydrogen ion transport</keyword>
<keyword evidence="8" id="KW-1003">Cell membrane</keyword>
<reference evidence="9 10" key="1">
    <citation type="journal article" date="2016" name="Front. Microbiol.">
        <title>Single-Cell (Meta-)Genomics of a Dimorphic Candidatus Thiomargarita nelsonii Reveals Genomic Plasticity.</title>
        <authorList>
            <person name="Flood B.E."/>
            <person name="Fliss P."/>
            <person name="Jones D.S."/>
            <person name="Dick G.J."/>
            <person name="Jain S."/>
            <person name="Kaster A.K."/>
            <person name="Winkel M."/>
            <person name="Mussmann M."/>
            <person name="Bailey J."/>
        </authorList>
    </citation>
    <scope>NUCLEOTIDE SEQUENCE [LARGE SCALE GENOMIC DNA]</scope>
    <source>
        <strain evidence="9">Hydrate Ridge</strain>
    </source>
</reference>
<keyword evidence="4 8" id="KW-0406">Ion transport</keyword>
<evidence type="ECO:0000256" key="4">
    <source>
        <dbReference type="ARBA" id="ARBA00023065"/>
    </source>
</evidence>
<name>A0A0A6PQX2_9GAMM</name>
<dbReference type="EMBL" id="JSZA02000035">
    <property type="protein sequence ID" value="KHD06576.1"/>
    <property type="molecule type" value="Genomic_DNA"/>
</dbReference>
<organism evidence="9 10">
    <name type="scientific">Candidatus Thiomargarita nelsonii</name>
    <dbReference type="NCBI Taxonomy" id="1003181"/>
    <lineage>
        <taxon>Bacteria</taxon>
        <taxon>Pseudomonadati</taxon>
        <taxon>Pseudomonadota</taxon>
        <taxon>Gammaproteobacteria</taxon>
        <taxon>Thiotrichales</taxon>
        <taxon>Thiotrichaceae</taxon>
        <taxon>Thiomargarita</taxon>
    </lineage>
</organism>
<dbReference type="AlphaFoldDB" id="A0A0A6PQX2"/>
<comment type="function">
    <text evidence="8">This protein is part of the stalk that links CF(0) to CF(1). It either transmits conformational changes from CF(0) to CF(1) or is implicated in proton conduction.</text>
</comment>
<dbReference type="SUPFAM" id="SSF47928">
    <property type="entry name" value="N-terminal domain of the delta subunit of the F1F0-ATP synthase"/>
    <property type="match status" value="1"/>
</dbReference>
<evidence type="ECO:0000256" key="2">
    <source>
        <dbReference type="ARBA" id="ARBA00022448"/>
    </source>
</evidence>
<evidence type="ECO:0000256" key="1">
    <source>
        <dbReference type="ARBA" id="ARBA00004370"/>
    </source>
</evidence>
<dbReference type="Gene3D" id="1.10.520.20">
    <property type="entry name" value="N-terminal domain of the delta subunit of the F1F0-ATP synthase"/>
    <property type="match status" value="1"/>
</dbReference>
<dbReference type="GO" id="GO:0046933">
    <property type="term" value="F:proton-transporting ATP synthase activity, rotational mechanism"/>
    <property type="evidence" value="ECO:0007669"/>
    <property type="project" value="UniProtKB-UniRule"/>
</dbReference>
<dbReference type="PRINTS" id="PR00125">
    <property type="entry name" value="ATPASEDELTA"/>
</dbReference>
<dbReference type="GO" id="GO:0005886">
    <property type="term" value="C:plasma membrane"/>
    <property type="evidence" value="ECO:0007669"/>
    <property type="project" value="UniProtKB-SubCell"/>
</dbReference>
<dbReference type="InterPro" id="IPR026015">
    <property type="entry name" value="ATP_synth_OSCP/delta_N_sf"/>
</dbReference>
<evidence type="ECO:0000313" key="9">
    <source>
        <dbReference type="EMBL" id="KHD06576.1"/>
    </source>
</evidence>
<keyword evidence="7 8" id="KW-0066">ATP synthesis</keyword>
<dbReference type="Proteomes" id="UP000030428">
    <property type="component" value="Unassembled WGS sequence"/>
</dbReference>
<dbReference type="NCBIfam" id="TIGR01145">
    <property type="entry name" value="ATP_synt_delta"/>
    <property type="match status" value="1"/>
</dbReference>
<comment type="caution">
    <text evidence="9">The sequence shown here is derived from an EMBL/GenBank/DDBJ whole genome shotgun (WGS) entry which is preliminary data.</text>
</comment>
<evidence type="ECO:0000256" key="7">
    <source>
        <dbReference type="ARBA" id="ARBA00023310"/>
    </source>
</evidence>
<gene>
    <name evidence="8" type="primary">atpH</name>
    <name evidence="9" type="ORF">PN36_11565</name>
</gene>
<comment type="subcellular location">
    <subcellularLocation>
        <location evidence="8">Cell membrane</location>
        <topology evidence="8">Peripheral membrane protein</topology>
    </subcellularLocation>
    <subcellularLocation>
        <location evidence="1">Membrane</location>
    </subcellularLocation>
</comment>